<name>A0A0H2MAL9_9PROT</name>
<evidence type="ECO:0000313" key="9">
    <source>
        <dbReference type="Proteomes" id="UP000035444"/>
    </source>
</evidence>
<dbReference type="InterPro" id="IPR000620">
    <property type="entry name" value="EamA_dom"/>
</dbReference>
<feature type="transmembrane region" description="Helical" evidence="6">
    <location>
        <begin position="57"/>
        <end position="75"/>
    </location>
</feature>
<gene>
    <name evidence="8" type="ORF">WH96_18980</name>
</gene>
<organism evidence="8 9">
    <name type="scientific">Kiloniella spongiae</name>
    <dbReference type="NCBI Taxonomy" id="1489064"/>
    <lineage>
        <taxon>Bacteria</taxon>
        <taxon>Pseudomonadati</taxon>
        <taxon>Pseudomonadota</taxon>
        <taxon>Alphaproteobacteria</taxon>
        <taxon>Rhodospirillales</taxon>
        <taxon>Kiloniellaceae</taxon>
        <taxon>Kiloniella</taxon>
    </lineage>
</organism>
<evidence type="ECO:0000256" key="5">
    <source>
        <dbReference type="ARBA" id="ARBA00023136"/>
    </source>
</evidence>
<keyword evidence="9" id="KW-1185">Reference proteome</keyword>
<dbReference type="AlphaFoldDB" id="A0A0H2MAL9"/>
<evidence type="ECO:0000256" key="2">
    <source>
        <dbReference type="ARBA" id="ARBA00022475"/>
    </source>
</evidence>
<feature type="transmembrane region" description="Helical" evidence="6">
    <location>
        <begin position="113"/>
        <end position="133"/>
    </location>
</feature>
<protein>
    <recommendedName>
        <fullName evidence="7">EamA domain-containing protein</fullName>
    </recommendedName>
</protein>
<feature type="transmembrane region" description="Helical" evidence="6">
    <location>
        <begin position="27"/>
        <end position="45"/>
    </location>
</feature>
<evidence type="ECO:0000256" key="4">
    <source>
        <dbReference type="ARBA" id="ARBA00022989"/>
    </source>
</evidence>
<dbReference type="InterPro" id="IPR037185">
    <property type="entry name" value="EmrE-like"/>
</dbReference>
<dbReference type="PANTHER" id="PTHR32322:SF18">
    <property type="entry name" value="S-ADENOSYLMETHIONINE_S-ADENOSYLHOMOCYSTEINE TRANSPORTER"/>
    <property type="match status" value="1"/>
</dbReference>
<evidence type="ECO:0000313" key="8">
    <source>
        <dbReference type="EMBL" id="KLN59226.1"/>
    </source>
</evidence>
<keyword evidence="5 6" id="KW-0472">Membrane</keyword>
<dbReference type="GO" id="GO:0005886">
    <property type="term" value="C:plasma membrane"/>
    <property type="evidence" value="ECO:0007669"/>
    <property type="project" value="UniProtKB-SubCell"/>
</dbReference>
<dbReference type="Proteomes" id="UP000035444">
    <property type="component" value="Unassembled WGS sequence"/>
</dbReference>
<feature type="transmembrane region" description="Helical" evidence="6">
    <location>
        <begin position="139"/>
        <end position="158"/>
    </location>
</feature>
<comment type="caution">
    <text evidence="8">The sequence shown here is derived from an EMBL/GenBank/DDBJ whole genome shotgun (WGS) entry which is preliminary data.</text>
</comment>
<evidence type="ECO:0000256" key="3">
    <source>
        <dbReference type="ARBA" id="ARBA00022692"/>
    </source>
</evidence>
<dbReference type="PANTHER" id="PTHR32322">
    <property type="entry name" value="INNER MEMBRANE TRANSPORTER"/>
    <property type="match status" value="1"/>
</dbReference>
<sequence length="283" mass="31320">MLLFIFFVSTSFPVGSAITHALDPSALTFLRFVIAVGAFGVLLFVKRQWQWPGPLLLLKYFWLGFLLVVFFITMFEGLRWGGPVNLGAVFTLIPMMTAVIAFFLLGQKTSIRLWVGLIIAALGAIWIVFGGSIENLLNFSLGKGELIFLIGCFSYSAYSPFVRKYHGGENLLVLTFWTLIAGMILLGIYGFEDIRTSPWLQLDWSIYAAIVYLALCNTALSFYLLKFASFRLPAAKVMAYTFLTPAIVLIIQSVVSGSMPDAKLIIGAIITASAMVFLQRSSN</sequence>
<dbReference type="SUPFAM" id="SSF103481">
    <property type="entry name" value="Multidrug resistance efflux transporter EmrE"/>
    <property type="match status" value="2"/>
</dbReference>
<feature type="transmembrane region" description="Helical" evidence="6">
    <location>
        <begin position="170"/>
        <end position="192"/>
    </location>
</feature>
<feature type="transmembrane region" description="Helical" evidence="6">
    <location>
        <begin position="262"/>
        <end position="278"/>
    </location>
</feature>
<reference evidence="8 9" key="1">
    <citation type="submission" date="2015-03" db="EMBL/GenBank/DDBJ databases">
        <title>Genome Sequence of Kiloniella spongiae MEBiC09566, isolated from a marine sponge.</title>
        <authorList>
            <person name="Shao Z."/>
            <person name="Wang L."/>
            <person name="Li X."/>
        </authorList>
    </citation>
    <scope>NUCLEOTIDE SEQUENCE [LARGE SCALE GENOMIC DNA]</scope>
    <source>
        <strain evidence="8 9">MEBiC09566</strain>
    </source>
</reference>
<dbReference type="Pfam" id="PF00892">
    <property type="entry name" value="EamA"/>
    <property type="match status" value="2"/>
</dbReference>
<feature type="domain" description="EamA" evidence="7">
    <location>
        <begin position="2"/>
        <end position="128"/>
    </location>
</feature>
<proteinExistence type="predicted"/>
<feature type="transmembrane region" description="Helical" evidence="6">
    <location>
        <begin position="204"/>
        <end position="225"/>
    </location>
</feature>
<feature type="domain" description="EamA" evidence="7">
    <location>
        <begin position="143"/>
        <end position="277"/>
    </location>
</feature>
<dbReference type="InterPro" id="IPR050638">
    <property type="entry name" value="AA-Vitamin_Transporters"/>
</dbReference>
<evidence type="ECO:0000256" key="1">
    <source>
        <dbReference type="ARBA" id="ARBA00004651"/>
    </source>
</evidence>
<feature type="transmembrane region" description="Helical" evidence="6">
    <location>
        <begin position="87"/>
        <end position="106"/>
    </location>
</feature>
<comment type="subcellular location">
    <subcellularLocation>
        <location evidence="1">Cell membrane</location>
        <topology evidence="1">Multi-pass membrane protein</topology>
    </subcellularLocation>
</comment>
<keyword evidence="4 6" id="KW-1133">Transmembrane helix</keyword>
<evidence type="ECO:0000256" key="6">
    <source>
        <dbReference type="SAM" id="Phobius"/>
    </source>
</evidence>
<keyword evidence="2" id="KW-1003">Cell membrane</keyword>
<evidence type="ECO:0000259" key="7">
    <source>
        <dbReference type="Pfam" id="PF00892"/>
    </source>
</evidence>
<accession>A0A0H2MAL9</accession>
<feature type="transmembrane region" description="Helical" evidence="6">
    <location>
        <begin position="237"/>
        <end position="256"/>
    </location>
</feature>
<keyword evidence="3 6" id="KW-0812">Transmembrane</keyword>
<dbReference type="EMBL" id="LAQL01000018">
    <property type="protein sequence ID" value="KLN59226.1"/>
    <property type="molecule type" value="Genomic_DNA"/>
</dbReference>